<evidence type="ECO:0000256" key="8">
    <source>
        <dbReference type="SAM" id="MobiDB-lite"/>
    </source>
</evidence>
<keyword evidence="5" id="KW-0862">Zinc</keyword>
<protein>
    <recommendedName>
        <fullName evidence="9">C2H2-type domain-containing protein</fullName>
    </recommendedName>
</protein>
<dbReference type="SMART" id="SM00355">
    <property type="entry name" value="ZnF_C2H2"/>
    <property type="match status" value="5"/>
</dbReference>
<dbReference type="Proteomes" id="UP001642540">
    <property type="component" value="Unassembled WGS sequence"/>
</dbReference>
<dbReference type="PANTHER" id="PTHR24406">
    <property type="entry name" value="TRANSCRIPTIONAL REPRESSOR CTCFL-RELATED"/>
    <property type="match status" value="1"/>
</dbReference>
<name>A0ABP1S453_9HEXA</name>
<organism evidence="10 11">
    <name type="scientific">Orchesella dallaii</name>
    <dbReference type="NCBI Taxonomy" id="48710"/>
    <lineage>
        <taxon>Eukaryota</taxon>
        <taxon>Metazoa</taxon>
        <taxon>Ecdysozoa</taxon>
        <taxon>Arthropoda</taxon>
        <taxon>Hexapoda</taxon>
        <taxon>Collembola</taxon>
        <taxon>Entomobryomorpha</taxon>
        <taxon>Entomobryoidea</taxon>
        <taxon>Orchesellidae</taxon>
        <taxon>Orchesellinae</taxon>
        <taxon>Orchesella</taxon>
    </lineage>
</organism>
<dbReference type="Gene3D" id="3.30.160.60">
    <property type="entry name" value="Classic Zinc Finger"/>
    <property type="match status" value="1"/>
</dbReference>
<feature type="domain" description="C2H2-type" evidence="9">
    <location>
        <begin position="582"/>
        <end position="610"/>
    </location>
</feature>
<dbReference type="PROSITE" id="PS00028">
    <property type="entry name" value="ZINC_FINGER_C2H2_1"/>
    <property type="match status" value="4"/>
</dbReference>
<evidence type="ECO:0000256" key="7">
    <source>
        <dbReference type="PROSITE-ProRule" id="PRU00042"/>
    </source>
</evidence>
<gene>
    <name evidence="10" type="ORF">ODALV1_LOCUS29580</name>
</gene>
<comment type="caution">
    <text evidence="10">The sequence shown here is derived from an EMBL/GenBank/DDBJ whole genome shotgun (WGS) entry which is preliminary data.</text>
</comment>
<evidence type="ECO:0000256" key="4">
    <source>
        <dbReference type="ARBA" id="ARBA00022771"/>
    </source>
</evidence>
<feature type="region of interest" description="Disordered" evidence="8">
    <location>
        <begin position="331"/>
        <end position="357"/>
    </location>
</feature>
<feature type="domain" description="C2H2-type" evidence="9">
    <location>
        <begin position="365"/>
        <end position="392"/>
    </location>
</feature>
<feature type="region of interest" description="Disordered" evidence="8">
    <location>
        <begin position="404"/>
        <end position="455"/>
    </location>
</feature>
<evidence type="ECO:0000256" key="6">
    <source>
        <dbReference type="ARBA" id="ARBA00023242"/>
    </source>
</evidence>
<dbReference type="InterPro" id="IPR013087">
    <property type="entry name" value="Znf_C2H2_type"/>
</dbReference>
<proteinExistence type="predicted"/>
<evidence type="ECO:0000313" key="10">
    <source>
        <dbReference type="EMBL" id="CAL8143445.1"/>
    </source>
</evidence>
<sequence>MVNKHKNSHCFLCYKPAARESELNEQNETTYSRNNQKFLSLLLRHLKIQLHFNKIKKEFLCCEDCLLLGDSFCDLYFQLECIQLQLNWKLKRVYDTMFYAGRVPSRVNAFRTQFDKDEDEQDQDKEKQKRIFSEIQETRKNLMKNCKLKLKSSKPQVVLKRISTNGQKQAGEQIKIEKLSPKKVNSTSSSTVISSNCSLKLDKYELLAVLVSYVAVLHLSLPTHPSLIPDTFYIHEGLSLIPNFDIDTLADMDFRESRDEEDKREGEDECMDDEVPHFPHSPQFEFAHEIISEADAEYAEESPKSNPLDGSIEADYKIEQEIETDHPKKNLAMDESSCSIRYPEPVPNEKEQEEMTPMKSLRSLLRCPMCSKTFSNQKNMDIHIKFHDDNVDADDNNIDINNADCGPLKIDENTSDSDSNVELKDDDDDGELIHSDGEMSTSQKANPAKRKPSRYKKVFKPRNKKLPFTQCEICLVNYSCEAAVEKCRVVNHNIKKYVCCHSCRRLFGCHLLLVDHRIKRPLTNSCFTRNPKDLVPAAAPLIPLFPFQKKIMGRKFCEVEGCYEVFNYEENLTIHAKTHGKWICTFCPEEFEKAHDFAAHELSKHNNSKKPATEDEIREAGNSNEKPLDISGTEAIGTQRLSCSRCKTSYEKRAALMDHFLHKHLDIPKPLETSGPRCEICERTFHPRTTEKRMKEHEITHDVEGLAPEQISRYRQYLRTHLAKVHGPSAAKTLPTQSYTKPFDQEIKEKVITGEELSEPGNSMEISSD</sequence>
<keyword evidence="3" id="KW-0677">Repeat</keyword>
<keyword evidence="4 7" id="KW-0863">Zinc-finger</keyword>
<evidence type="ECO:0000256" key="2">
    <source>
        <dbReference type="ARBA" id="ARBA00022723"/>
    </source>
</evidence>
<evidence type="ECO:0000256" key="3">
    <source>
        <dbReference type="ARBA" id="ARBA00022737"/>
    </source>
</evidence>
<dbReference type="InterPro" id="IPR050888">
    <property type="entry name" value="ZnF_C2H2-type_TF"/>
</dbReference>
<keyword evidence="2" id="KW-0479">Metal-binding</keyword>
<feature type="region of interest" description="Disordered" evidence="8">
    <location>
        <begin position="602"/>
        <end position="630"/>
    </location>
</feature>
<reference evidence="10 11" key="1">
    <citation type="submission" date="2024-08" db="EMBL/GenBank/DDBJ databases">
        <authorList>
            <person name="Cucini C."/>
            <person name="Frati F."/>
        </authorList>
    </citation>
    <scope>NUCLEOTIDE SEQUENCE [LARGE SCALE GENOMIC DNA]</scope>
</reference>
<dbReference type="EMBL" id="CAXLJM020000157">
    <property type="protein sequence ID" value="CAL8143445.1"/>
    <property type="molecule type" value="Genomic_DNA"/>
</dbReference>
<dbReference type="PROSITE" id="PS50157">
    <property type="entry name" value="ZINC_FINGER_C2H2_2"/>
    <property type="match status" value="2"/>
</dbReference>
<evidence type="ECO:0000259" key="9">
    <source>
        <dbReference type="PROSITE" id="PS50157"/>
    </source>
</evidence>
<keyword evidence="11" id="KW-1185">Reference proteome</keyword>
<evidence type="ECO:0000256" key="1">
    <source>
        <dbReference type="ARBA" id="ARBA00004123"/>
    </source>
</evidence>
<accession>A0ABP1S453</accession>
<comment type="subcellular location">
    <subcellularLocation>
        <location evidence="1">Nucleus</location>
    </subcellularLocation>
</comment>
<evidence type="ECO:0000313" key="11">
    <source>
        <dbReference type="Proteomes" id="UP001642540"/>
    </source>
</evidence>
<keyword evidence="6" id="KW-0539">Nucleus</keyword>
<evidence type="ECO:0000256" key="5">
    <source>
        <dbReference type="ARBA" id="ARBA00022833"/>
    </source>
</evidence>